<sequence length="71" mass="8521">MLPSECLEVFHDPSVVKELHGAKAADPYRWLDDLDSTETHACRWQTYYADTQQRQQQQHHQQQQQQQQQQQ</sequence>
<dbReference type="AlphaFoldDB" id="A0A383WAW6"/>
<reference evidence="1 2" key="1">
    <citation type="submission" date="2016-10" db="EMBL/GenBank/DDBJ databases">
        <authorList>
            <person name="Cai Z."/>
        </authorList>
    </citation>
    <scope>NUCLEOTIDE SEQUENCE [LARGE SCALE GENOMIC DNA]</scope>
</reference>
<keyword evidence="2" id="KW-1185">Reference proteome</keyword>
<name>A0A383WAW6_TETOB</name>
<organism evidence="1 2">
    <name type="scientific">Tetradesmus obliquus</name>
    <name type="common">Green alga</name>
    <name type="synonym">Acutodesmus obliquus</name>
    <dbReference type="NCBI Taxonomy" id="3088"/>
    <lineage>
        <taxon>Eukaryota</taxon>
        <taxon>Viridiplantae</taxon>
        <taxon>Chlorophyta</taxon>
        <taxon>core chlorophytes</taxon>
        <taxon>Chlorophyceae</taxon>
        <taxon>CS clade</taxon>
        <taxon>Sphaeropleales</taxon>
        <taxon>Scenedesmaceae</taxon>
        <taxon>Tetradesmus</taxon>
    </lineage>
</organism>
<dbReference type="SUPFAM" id="SSF50993">
    <property type="entry name" value="Peptidase/esterase 'gauge' domain"/>
    <property type="match status" value="1"/>
</dbReference>
<protein>
    <submittedName>
        <fullName evidence="1">Uncharacterized protein</fullName>
    </submittedName>
</protein>
<evidence type="ECO:0000313" key="2">
    <source>
        <dbReference type="Proteomes" id="UP000256970"/>
    </source>
</evidence>
<accession>A0A383WAW6</accession>
<dbReference type="Gene3D" id="3.40.50.1820">
    <property type="entry name" value="alpha/beta hydrolase"/>
    <property type="match status" value="1"/>
</dbReference>
<gene>
    <name evidence="1" type="ORF">BQ4739_LOCUS14658</name>
</gene>
<dbReference type="InterPro" id="IPR029058">
    <property type="entry name" value="AB_hydrolase_fold"/>
</dbReference>
<proteinExistence type="predicted"/>
<dbReference type="Proteomes" id="UP000256970">
    <property type="component" value="Unassembled WGS sequence"/>
</dbReference>
<dbReference type="EMBL" id="FNXT01001214">
    <property type="protein sequence ID" value="SZX74383.1"/>
    <property type="molecule type" value="Genomic_DNA"/>
</dbReference>
<evidence type="ECO:0000313" key="1">
    <source>
        <dbReference type="EMBL" id="SZX74383.1"/>
    </source>
</evidence>